<gene>
    <name evidence="2" type="ORF">SDC9_131311</name>
</gene>
<accession>A0A645D426</accession>
<organism evidence="2">
    <name type="scientific">bioreactor metagenome</name>
    <dbReference type="NCBI Taxonomy" id="1076179"/>
    <lineage>
        <taxon>unclassified sequences</taxon>
        <taxon>metagenomes</taxon>
        <taxon>ecological metagenomes</taxon>
    </lineage>
</organism>
<keyword evidence="1" id="KW-1133">Transmembrane helix</keyword>
<keyword evidence="1" id="KW-0812">Transmembrane</keyword>
<proteinExistence type="predicted"/>
<evidence type="ECO:0000256" key="1">
    <source>
        <dbReference type="SAM" id="Phobius"/>
    </source>
</evidence>
<name>A0A645D426_9ZZZZ</name>
<feature type="transmembrane region" description="Helical" evidence="1">
    <location>
        <begin position="69"/>
        <end position="88"/>
    </location>
</feature>
<reference evidence="2" key="1">
    <citation type="submission" date="2019-08" db="EMBL/GenBank/DDBJ databases">
        <authorList>
            <person name="Kucharzyk K."/>
            <person name="Murdoch R.W."/>
            <person name="Higgins S."/>
            <person name="Loffler F."/>
        </authorList>
    </citation>
    <scope>NUCLEOTIDE SEQUENCE</scope>
</reference>
<comment type="caution">
    <text evidence="2">The sequence shown here is derived from an EMBL/GenBank/DDBJ whole genome shotgun (WGS) entry which is preliminary data.</text>
</comment>
<protein>
    <submittedName>
        <fullName evidence="2">Uncharacterized protein</fullName>
    </submittedName>
</protein>
<dbReference type="EMBL" id="VSSQ01032839">
    <property type="protein sequence ID" value="MPM84240.1"/>
    <property type="molecule type" value="Genomic_DNA"/>
</dbReference>
<evidence type="ECO:0000313" key="2">
    <source>
        <dbReference type="EMBL" id="MPM84240.1"/>
    </source>
</evidence>
<keyword evidence="1" id="KW-0472">Membrane</keyword>
<sequence>MFSKNFYVVVGNGKLYGIKVRYLYIGKTNNTISFARIVICGDKSHLIIYFSVNKKWLDFLHIKTVITKLTVYWGIIFTYFLSIFSIILC</sequence>
<dbReference type="AlphaFoldDB" id="A0A645D426"/>